<reference evidence="2 3" key="1">
    <citation type="journal article" date="2016" name="Nat. Commun.">
        <title>Thousands of microbial genomes shed light on interconnected biogeochemical processes in an aquifer system.</title>
        <authorList>
            <person name="Anantharaman K."/>
            <person name="Brown C.T."/>
            <person name="Hug L.A."/>
            <person name="Sharon I."/>
            <person name="Castelle C.J."/>
            <person name="Probst A.J."/>
            <person name="Thomas B.C."/>
            <person name="Singh A."/>
            <person name="Wilkins M.J."/>
            <person name="Karaoz U."/>
            <person name="Brodie E.L."/>
            <person name="Williams K.H."/>
            <person name="Hubbard S.S."/>
            <person name="Banfield J.F."/>
        </authorList>
    </citation>
    <scope>NUCLEOTIDE SEQUENCE [LARGE SCALE GENOMIC DNA]</scope>
</reference>
<dbReference type="Proteomes" id="UP000179001">
    <property type="component" value="Unassembled WGS sequence"/>
</dbReference>
<gene>
    <name evidence="2" type="ORF">A2478_01455</name>
</gene>
<sequence>MSYIKKTIVWYILLLWSLANWFYGYTLGTCHGGLGDSSTLLLIPFRLHCSVHWLLPIIFLIALIVTTIKFFRKNK</sequence>
<organism evidence="2 3">
    <name type="scientific">Candidatus Falkowbacteria bacterium RIFOXYC2_FULL_36_12</name>
    <dbReference type="NCBI Taxonomy" id="1798002"/>
    <lineage>
        <taxon>Bacteria</taxon>
        <taxon>Candidatus Falkowiibacteriota</taxon>
    </lineage>
</organism>
<evidence type="ECO:0000256" key="1">
    <source>
        <dbReference type="SAM" id="Phobius"/>
    </source>
</evidence>
<feature type="transmembrane region" description="Helical" evidence="1">
    <location>
        <begin position="45"/>
        <end position="71"/>
    </location>
</feature>
<keyword evidence="1" id="KW-0812">Transmembrane</keyword>
<keyword evidence="1" id="KW-1133">Transmembrane helix</keyword>
<name>A0A1F5T326_9BACT</name>
<dbReference type="AlphaFoldDB" id="A0A1F5T326"/>
<accession>A0A1F5T326</accession>
<keyword evidence="1" id="KW-0472">Membrane</keyword>
<protein>
    <submittedName>
        <fullName evidence="2">Uncharacterized protein</fullName>
    </submittedName>
</protein>
<evidence type="ECO:0000313" key="3">
    <source>
        <dbReference type="Proteomes" id="UP000179001"/>
    </source>
</evidence>
<feature type="transmembrane region" description="Helical" evidence="1">
    <location>
        <begin position="7"/>
        <end position="25"/>
    </location>
</feature>
<dbReference type="EMBL" id="MFGJ01000001">
    <property type="protein sequence ID" value="OGF33350.1"/>
    <property type="molecule type" value="Genomic_DNA"/>
</dbReference>
<comment type="caution">
    <text evidence="2">The sequence shown here is derived from an EMBL/GenBank/DDBJ whole genome shotgun (WGS) entry which is preliminary data.</text>
</comment>
<evidence type="ECO:0000313" key="2">
    <source>
        <dbReference type="EMBL" id="OGF33350.1"/>
    </source>
</evidence>
<proteinExistence type="predicted"/>